<evidence type="ECO:0000313" key="2">
    <source>
        <dbReference type="EMBL" id="KAK9864729.1"/>
    </source>
</evidence>
<protein>
    <submittedName>
        <fullName evidence="2">Uncharacterized protein</fullName>
    </submittedName>
</protein>
<sequence length="146" mass="16731">MGYSPLRLAWAPFSVARSVIVTVPSALSRSVTGLSTGLAPVDNNSLRSAIRNVTADPDQMSALIQEYFEEIKRVDPQQEQDFRDFLGRKAQRSYPKLEIWLDWLLFIYKMALPFLLFFTVIKLTGAAAVARERRRQQQQQQEGLRQ</sequence>
<keyword evidence="1" id="KW-0472">Membrane</keyword>
<feature type="transmembrane region" description="Helical" evidence="1">
    <location>
        <begin position="106"/>
        <end position="130"/>
    </location>
</feature>
<dbReference type="AlphaFoldDB" id="A0AAW1T7A5"/>
<comment type="caution">
    <text evidence="2">The sequence shown here is derived from an EMBL/GenBank/DDBJ whole genome shotgun (WGS) entry which is preliminary data.</text>
</comment>
<gene>
    <name evidence="2" type="ORF">WJX84_003509</name>
</gene>
<name>A0AAW1T7A5_9CHLO</name>
<accession>A0AAW1T7A5</accession>
<dbReference type="Proteomes" id="UP001485043">
    <property type="component" value="Unassembled WGS sequence"/>
</dbReference>
<dbReference type="EMBL" id="JALJOV010000320">
    <property type="protein sequence ID" value="KAK9864729.1"/>
    <property type="molecule type" value="Genomic_DNA"/>
</dbReference>
<organism evidence="2 3">
    <name type="scientific">Apatococcus fuscideae</name>
    <dbReference type="NCBI Taxonomy" id="2026836"/>
    <lineage>
        <taxon>Eukaryota</taxon>
        <taxon>Viridiplantae</taxon>
        <taxon>Chlorophyta</taxon>
        <taxon>core chlorophytes</taxon>
        <taxon>Trebouxiophyceae</taxon>
        <taxon>Chlorellales</taxon>
        <taxon>Chlorellaceae</taxon>
        <taxon>Apatococcus</taxon>
    </lineage>
</organism>
<evidence type="ECO:0000256" key="1">
    <source>
        <dbReference type="SAM" id="Phobius"/>
    </source>
</evidence>
<evidence type="ECO:0000313" key="3">
    <source>
        <dbReference type="Proteomes" id="UP001485043"/>
    </source>
</evidence>
<keyword evidence="1" id="KW-1133">Transmembrane helix</keyword>
<reference evidence="2 3" key="1">
    <citation type="journal article" date="2024" name="Nat. Commun.">
        <title>Phylogenomics reveals the evolutionary origins of lichenization in chlorophyte algae.</title>
        <authorList>
            <person name="Puginier C."/>
            <person name="Libourel C."/>
            <person name="Otte J."/>
            <person name="Skaloud P."/>
            <person name="Haon M."/>
            <person name="Grisel S."/>
            <person name="Petersen M."/>
            <person name="Berrin J.G."/>
            <person name="Delaux P.M."/>
            <person name="Dal Grande F."/>
            <person name="Keller J."/>
        </authorList>
    </citation>
    <scope>NUCLEOTIDE SEQUENCE [LARGE SCALE GENOMIC DNA]</scope>
    <source>
        <strain evidence="2 3">SAG 2523</strain>
    </source>
</reference>
<proteinExistence type="predicted"/>
<keyword evidence="1" id="KW-0812">Transmembrane</keyword>
<keyword evidence="3" id="KW-1185">Reference proteome</keyword>